<proteinExistence type="predicted"/>
<gene>
    <name evidence="2" type="ORF">BWK73_14155</name>
</gene>
<dbReference type="InterPro" id="IPR002716">
    <property type="entry name" value="PIN_dom"/>
</dbReference>
<dbReference type="SUPFAM" id="SSF88723">
    <property type="entry name" value="PIN domain-like"/>
    <property type="match status" value="1"/>
</dbReference>
<dbReference type="NCBIfam" id="TIGR00305">
    <property type="entry name" value="putative toxin-antitoxin system toxin component, PIN family"/>
    <property type="match status" value="1"/>
</dbReference>
<reference evidence="2 3" key="1">
    <citation type="submission" date="2017-01" db="EMBL/GenBank/DDBJ databases">
        <title>Novel large sulfur bacteria in the metagenomes of groundwater-fed chemosynthetic microbial mats in the Lake Huron basin.</title>
        <authorList>
            <person name="Sharrar A.M."/>
            <person name="Flood B.E."/>
            <person name="Bailey J.V."/>
            <person name="Jones D.S."/>
            <person name="Biddanda B."/>
            <person name="Ruberg S.A."/>
            <person name="Marcus D.N."/>
            <person name="Dick G.J."/>
        </authorList>
    </citation>
    <scope>NUCLEOTIDE SEQUENCE [LARGE SCALE GENOMIC DNA]</scope>
    <source>
        <strain evidence="2">A8</strain>
    </source>
</reference>
<dbReference type="PANTHER" id="PTHR34610">
    <property type="entry name" value="SSL7007 PROTEIN"/>
    <property type="match status" value="1"/>
</dbReference>
<dbReference type="Pfam" id="PF13470">
    <property type="entry name" value="PIN_3"/>
    <property type="match status" value="1"/>
</dbReference>
<comment type="caution">
    <text evidence="2">The sequence shown here is derived from an EMBL/GenBank/DDBJ whole genome shotgun (WGS) entry which is preliminary data.</text>
</comment>
<evidence type="ECO:0000313" key="2">
    <source>
        <dbReference type="EMBL" id="OQX12710.1"/>
    </source>
</evidence>
<sequence>MNGCIYDTMKTRIVIDTNVMLSALRSSKGASYALISQLPLEHFQVALSVPLYTEYQDVLTRDEHMTGTSSKAEILQFLRYICGITSHHDIFFLWRPWLSDPKDDMVLELAVASSSRYIVTHNLRDFANIDTFGIEAITPGRFLEFLRGQTS</sequence>
<dbReference type="PANTHER" id="PTHR34610:SF3">
    <property type="entry name" value="SSL7007 PROTEIN"/>
    <property type="match status" value="1"/>
</dbReference>
<dbReference type="Proteomes" id="UP000192491">
    <property type="component" value="Unassembled WGS sequence"/>
</dbReference>
<dbReference type="AlphaFoldDB" id="A0A1Y1QSA5"/>
<evidence type="ECO:0000313" key="3">
    <source>
        <dbReference type="Proteomes" id="UP000192491"/>
    </source>
</evidence>
<dbReference type="EMBL" id="MTEJ01000060">
    <property type="protein sequence ID" value="OQX12710.1"/>
    <property type="molecule type" value="Genomic_DNA"/>
</dbReference>
<protein>
    <submittedName>
        <fullName evidence="2">Putative toxin-antitoxin system toxin component, PIN family</fullName>
    </submittedName>
</protein>
<evidence type="ECO:0000259" key="1">
    <source>
        <dbReference type="Pfam" id="PF13470"/>
    </source>
</evidence>
<organism evidence="2 3">
    <name type="scientific">Thiothrix lacustris</name>
    <dbReference type="NCBI Taxonomy" id="525917"/>
    <lineage>
        <taxon>Bacteria</taxon>
        <taxon>Pseudomonadati</taxon>
        <taxon>Pseudomonadota</taxon>
        <taxon>Gammaproteobacteria</taxon>
        <taxon>Thiotrichales</taxon>
        <taxon>Thiotrichaceae</taxon>
        <taxon>Thiothrix</taxon>
    </lineage>
</organism>
<name>A0A1Y1QSA5_9GAMM</name>
<accession>A0A1Y1QSA5</accession>
<dbReference type="InterPro" id="IPR029060">
    <property type="entry name" value="PIN-like_dom_sf"/>
</dbReference>
<dbReference type="InterPro" id="IPR002850">
    <property type="entry name" value="PIN_toxin-like"/>
</dbReference>
<feature type="domain" description="PIN" evidence="1">
    <location>
        <begin position="12"/>
        <end position="123"/>
    </location>
</feature>